<dbReference type="Gene3D" id="1.10.287.470">
    <property type="entry name" value="Helix hairpin bin"/>
    <property type="match status" value="1"/>
</dbReference>
<feature type="domain" description="Multidrug resistance protein MdtA-like alpha-helical hairpin" evidence="2">
    <location>
        <begin position="108"/>
        <end position="171"/>
    </location>
</feature>
<evidence type="ECO:0000259" key="4">
    <source>
        <dbReference type="Pfam" id="PF25954"/>
    </source>
</evidence>
<evidence type="ECO:0000256" key="1">
    <source>
        <dbReference type="ARBA" id="ARBA00009477"/>
    </source>
</evidence>
<dbReference type="EMBL" id="BQKE01000001">
    <property type="protein sequence ID" value="GJM61373.1"/>
    <property type="molecule type" value="Genomic_DNA"/>
</dbReference>
<dbReference type="PANTHER" id="PTHR30469:SF36">
    <property type="entry name" value="BLL3903 PROTEIN"/>
    <property type="match status" value="1"/>
</dbReference>
<dbReference type="InterPro" id="IPR058792">
    <property type="entry name" value="Beta-barrel_RND_2"/>
</dbReference>
<comment type="similarity">
    <text evidence="1">Belongs to the membrane fusion protein (MFP) (TC 8.A.1) family.</text>
</comment>
<dbReference type="GO" id="GO:1990281">
    <property type="term" value="C:efflux pump complex"/>
    <property type="evidence" value="ECO:0007669"/>
    <property type="project" value="TreeGrafter"/>
</dbReference>
<dbReference type="Gene3D" id="2.40.50.100">
    <property type="match status" value="1"/>
</dbReference>
<dbReference type="Pfam" id="PF25917">
    <property type="entry name" value="BSH_RND"/>
    <property type="match status" value="1"/>
</dbReference>
<dbReference type="InterPro" id="IPR058625">
    <property type="entry name" value="MdtA-like_BSH"/>
</dbReference>
<dbReference type="Pfam" id="PF25954">
    <property type="entry name" value="Beta-barrel_RND_2"/>
    <property type="match status" value="1"/>
</dbReference>
<evidence type="ECO:0000259" key="5">
    <source>
        <dbReference type="Pfam" id="PF25989"/>
    </source>
</evidence>
<dbReference type="NCBIfam" id="TIGR01730">
    <property type="entry name" value="RND_mfp"/>
    <property type="match status" value="1"/>
</dbReference>
<evidence type="ECO:0000259" key="3">
    <source>
        <dbReference type="Pfam" id="PF25917"/>
    </source>
</evidence>
<dbReference type="PANTHER" id="PTHR30469">
    <property type="entry name" value="MULTIDRUG RESISTANCE PROTEIN MDTA"/>
    <property type="match status" value="1"/>
</dbReference>
<evidence type="ECO:0000259" key="2">
    <source>
        <dbReference type="Pfam" id="PF25876"/>
    </source>
</evidence>
<dbReference type="InterPro" id="IPR006143">
    <property type="entry name" value="RND_pump_MFP"/>
</dbReference>
<dbReference type="Pfam" id="PF25876">
    <property type="entry name" value="HH_MFP_RND"/>
    <property type="match status" value="1"/>
</dbReference>
<dbReference type="Gene3D" id="2.40.420.20">
    <property type="match status" value="1"/>
</dbReference>
<protein>
    <submittedName>
        <fullName evidence="6">MexH family multidrug efflux RND transporter periplasmic adaptor subunit</fullName>
    </submittedName>
</protein>
<dbReference type="Pfam" id="PF25989">
    <property type="entry name" value="YknX_C"/>
    <property type="match status" value="1"/>
</dbReference>
<feature type="domain" description="Multidrug resistance protein MdtA-like barrel-sandwich hybrid" evidence="3">
    <location>
        <begin position="74"/>
        <end position="193"/>
    </location>
</feature>
<dbReference type="Gene3D" id="2.40.30.170">
    <property type="match status" value="1"/>
</dbReference>
<dbReference type="RefSeq" id="WP_338236930.1">
    <property type="nucleotide sequence ID" value="NZ_BQKE01000001.1"/>
</dbReference>
<proteinExistence type="inferred from homology"/>
<evidence type="ECO:0000313" key="7">
    <source>
        <dbReference type="Proteomes" id="UP001310022"/>
    </source>
</evidence>
<organism evidence="6 7">
    <name type="scientific">Persicobacter diffluens</name>
    <dbReference type="NCBI Taxonomy" id="981"/>
    <lineage>
        <taxon>Bacteria</taxon>
        <taxon>Pseudomonadati</taxon>
        <taxon>Bacteroidota</taxon>
        <taxon>Cytophagia</taxon>
        <taxon>Cytophagales</taxon>
        <taxon>Persicobacteraceae</taxon>
        <taxon>Persicobacter</taxon>
    </lineage>
</organism>
<dbReference type="GO" id="GO:0015562">
    <property type="term" value="F:efflux transmembrane transporter activity"/>
    <property type="evidence" value="ECO:0007669"/>
    <property type="project" value="TreeGrafter"/>
</dbReference>
<dbReference type="Proteomes" id="UP001310022">
    <property type="component" value="Unassembled WGS sequence"/>
</dbReference>
<feature type="domain" description="CusB-like beta-barrel" evidence="4">
    <location>
        <begin position="207"/>
        <end position="277"/>
    </location>
</feature>
<dbReference type="AlphaFoldDB" id="A0AAN4VX78"/>
<feature type="domain" description="YknX-like C-terminal permuted SH3-like" evidence="5">
    <location>
        <begin position="287"/>
        <end position="351"/>
    </location>
</feature>
<accession>A0AAN4VX78</accession>
<dbReference type="SUPFAM" id="SSF111369">
    <property type="entry name" value="HlyD-like secretion proteins"/>
    <property type="match status" value="1"/>
</dbReference>
<evidence type="ECO:0000313" key="6">
    <source>
        <dbReference type="EMBL" id="GJM61373.1"/>
    </source>
</evidence>
<reference evidence="6 7" key="1">
    <citation type="submission" date="2021-12" db="EMBL/GenBank/DDBJ databases">
        <title>Genome sequencing of bacteria with rrn-lacking chromosome and rrn-plasmid.</title>
        <authorList>
            <person name="Anda M."/>
            <person name="Iwasaki W."/>
        </authorList>
    </citation>
    <scope>NUCLEOTIDE SEQUENCE [LARGE SCALE GENOMIC DNA]</scope>
    <source>
        <strain evidence="6 7">NBRC 15940</strain>
    </source>
</reference>
<keyword evidence="7" id="KW-1185">Reference proteome</keyword>
<dbReference type="InterPro" id="IPR058637">
    <property type="entry name" value="YknX-like_C"/>
</dbReference>
<name>A0AAN4VX78_9BACT</name>
<sequence>MKKRLKWAILGAAALVVVVMISYSRVARFWEEGDLSPVAEKKAEKVLPVRIMIPEMNTIDDIFKVAGSVMANESVDLRCESSGTITALHFQEGQYVKKGTLLLETNNEDLKALLSKQKHTLELNQKTAERQKQLLDKEAISREEYEISMNELFAIQSDIQHTKALIRKSQIYAPFNGKIGLRFVSEGAYIDNNVVVASLFNMDVAKIEFSVPEKYALEMRPGKKIYFTVAGQTQRFEAVVYAQESNIKESTRSLKIRARCSRNSDRLIAGQFANIQVVLNSFEEAMLLPTYAVVPELDVHKIYVLNGGVAEEREVELGVRTENKVQILSGLKSSDRVIISGLHQIKDGMRVLVKEVDA</sequence>
<gene>
    <name evidence="6" type="ORF">PEDI_19250</name>
</gene>
<dbReference type="InterPro" id="IPR058624">
    <property type="entry name" value="MdtA-like_HH"/>
</dbReference>
<comment type="caution">
    <text evidence="6">The sequence shown here is derived from an EMBL/GenBank/DDBJ whole genome shotgun (WGS) entry which is preliminary data.</text>
</comment>